<dbReference type="AlphaFoldDB" id="A0A0F9TGT1"/>
<organism evidence="1">
    <name type="scientific">marine sediment metagenome</name>
    <dbReference type="NCBI Taxonomy" id="412755"/>
    <lineage>
        <taxon>unclassified sequences</taxon>
        <taxon>metagenomes</taxon>
        <taxon>ecological metagenomes</taxon>
    </lineage>
</organism>
<dbReference type="InterPro" id="IPR032466">
    <property type="entry name" value="Metal_Hydrolase"/>
</dbReference>
<sequence>MNEIELAGMYDLHIHSAPDLVARCIDDIEAARQAAEARMAGILLKSHYGFTCDRAQIAEKVVPNIKIYGALTLNESIGGLNVAAVETALRLGAREIFMPTISAANHLRSRKKKGGISILDEDGSLVPAMKEILNLINEHNAILGTGHLSKREIKILVGAAKKQGLKKIVVTHPELPLVNLSLDEQYHLSGNGVYFERCYASTFPLSGNVPLEQIARDIKEIGASSTLLTTDFGRADYPLPVKGLQTFVANLKKVGIEEKEIELMTKENPRRLIEE</sequence>
<evidence type="ECO:0008006" key="2">
    <source>
        <dbReference type="Google" id="ProtNLM"/>
    </source>
</evidence>
<comment type="caution">
    <text evidence="1">The sequence shown here is derived from an EMBL/GenBank/DDBJ whole genome shotgun (WGS) entry which is preliminary data.</text>
</comment>
<evidence type="ECO:0000313" key="1">
    <source>
        <dbReference type="EMBL" id="KKN40663.1"/>
    </source>
</evidence>
<dbReference type="Gene3D" id="3.20.20.140">
    <property type="entry name" value="Metal-dependent hydrolases"/>
    <property type="match status" value="1"/>
</dbReference>
<reference evidence="1" key="1">
    <citation type="journal article" date="2015" name="Nature">
        <title>Complex archaea that bridge the gap between prokaryotes and eukaryotes.</title>
        <authorList>
            <person name="Spang A."/>
            <person name="Saw J.H."/>
            <person name="Jorgensen S.L."/>
            <person name="Zaremba-Niedzwiedzka K."/>
            <person name="Martijn J."/>
            <person name="Lind A.E."/>
            <person name="van Eijk R."/>
            <person name="Schleper C."/>
            <person name="Guy L."/>
            <person name="Ettema T.J."/>
        </authorList>
    </citation>
    <scope>NUCLEOTIDE SEQUENCE</scope>
</reference>
<dbReference type="EMBL" id="LAZR01001691">
    <property type="protein sequence ID" value="KKN40663.1"/>
    <property type="molecule type" value="Genomic_DNA"/>
</dbReference>
<gene>
    <name evidence="1" type="ORF">LCGC14_0731200</name>
</gene>
<name>A0A0F9TGT1_9ZZZZ</name>
<proteinExistence type="predicted"/>
<dbReference type="SUPFAM" id="SSF51556">
    <property type="entry name" value="Metallo-dependent hydrolases"/>
    <property type="match status" value="1"/>
</dbReference>
<dbReference type="InterPro" id="IPR046249">
    <property type="entry name" value="DUF6282"/>
</dbReference>
<dbReference type="Pfam" id="PF19799">
    <property type="entry name" value="DUF6282"/>
    <property type="match status" value="1"/>
</dbReference>
<protein>
    <recommendedName>
        <fullName evidence="2">Amidohydrolase-related domain-containing protein</fullName>
    </recommendedName>
</protein>
<accession>A0A0F9TGT1</accession>